<feature type="region of interest" description="Disordered" evidence="4">
    <location>
        <begin position="160"/>
        <end position="344"/>
    </location>
</feature>
<feature type="coiled-coil region" evidence="3">
    <location>
        <begin position="347"/>
        <end position="381"/>
    </location>
</feature>
<evidence type="ECO:0000256" key="4">
    <source>
        <dbReference type="SAM" id="MobiDB-lite"/>
    </source>
</evidence>
<feature type="compositionally biased region" description="Basic and acidic residues" evidence="4">
    <location>
        <begin position="268"/>
        <end position="278"/>
    </location>
</feature>
<reference evidence="5" key="1">
    <citation type="submission" date="2023-06" db="EMBL/GenBank/DDBJ databases">
        <title>Genome-scale phylogeny and comparative genomics of the fungal order Sordariales.</title>
        <authorList>
            <consortium name="Lawrence Berkeley National Laboratory"/>
            <person name="Hensen N."/>
            <person name="Bonometti L."/>
            <person name="Westerberg I."/>
            <person name="Brannstrom I.O."/>
            <person name="Guillou S."/>
            <person name="Cros-Aarteil S."/>
            <person name="Calhoun S."/>
            <person name="Haridas S."/>
            <person name="Kuo A."/>
            <person name="Mondo S."/>
            <person name="Pangilinan J."/>
            <person name="Riley R."/>
            <person name="Labutti K."/>
            <person name="Andreopoulos B."/>
            <person name="Lipzen A."/>
            <person name="Chen C."/>
            <person name="Yanf M."/>
            <person name="Daum C."/>
            <person name="Ng V."/>
            <person name="Clum A."/>
            <person name="Steindorff A."/>
            <person name="Ohm R."/>
            <person name="Martin F."/>
            <person name="Silar P."/>
            <person name="Natvig D."/>
            <person name="Lalanne C."/>
            <person name="Gautier V."/>
            <person name="Ament-Velasquez S.L."/>
            <person name="Kruys A."/>
            <person name="Hutchinson M.I."/>
            <person name="Powell A.J."/>
            <person name="Barry K."/>
            <person name="Miller A.N."/>
            <person name="Grigoriev I.V."/>
            <person name="Debuchy R."/>
            <person name="Gladieux P."/>
            <person name="Thoren M.H."/>
            <person name="Johannesson H."/>
        </authorList>
    </citation>
    <scope>NUCLEOTIDE SEQUENCE</scope>
    <source>
        <strain evidence="5">PSN4</strain>
    </source>
</reference>
<feature type="compositionally biased region" description="Polar residues" evidence="4">
    <location>
        <begin position="84"/>
        <end position="96"/>
    </location>
</feature>
<feature type="compositionally biased region" description="Polar residues" evidence="4">
    <location>
        <begin position="51"/>
        <end position="66"/>
    </location>
</feature>
<dbReference type="PANTHER" id="PTHR22691">
    <property type="entry name" value="YEAST SPT2-RELATED"/>
    <property type="match status" value="1"/>
</dbReference>
<dbReference type="GO" id="GO:0003677">
    <property type="term" value="F:DNA binding"/>
    <property type="evidence" value="ECO:0007669"/>
    <property type="project" value="TreeGrafter"/>
</dbReference>
<organism evidence="5 6">
    <name type="scientific">Echria macrotheca</name>
    <dbReference type="NCBI Taxonomy" id="438768"/>
    <lineage>
        <taxon>Eukaryota</taxon>
        <taxon>Fungi</taxon>
        <taxon>Dikarya</taxon>
        <taxon>Ascomycota</taxon>
        <taxon>Pezizomycotina</taxon>
        <taxon>Sordariomycetes</taxon>
        <taxon>Sordariomycetidae</taxon>
        <taxon>Sordariales</taxon>
        <taxon>Schizotheciaceae</taxon>
        <taxon>Echria</taxon>
    </lineage>
</organism>
<dbReference type="InterPro" id="IPR013256">
    <property type="entry name" value="Chromatin_SPT2"/>
</dbReference>
<name>A0AAJ0BHV0_9PEZI</name>
<dbReference type="EMBL" id="MU839829">
    <property type="protein sequence ID" value="KAK1758200.1"/>
    <property type="molecule type" value="Genomic_DNA"/>
</dbReference>
<evidence type="ECO:0000256" key="2">
    <source>
        <dbReference type="ARBA" id="ARBA00023054"/>
    </source>
</evidence>
<evidence type="ECO:0000256" key="1">
    <source>
        <dbReference type="ARBA" id="ARBA00006461"/>
    </source>
</evidence>
<gene>
    <name evidence="5" type="ORF">QBC47DRAFT_373899</name>
</gene>
<evidence type="ECO:0000256" key="3">
    <source>
        <dbReference type="SAM" id="Coils"/>
    </source>
</evidence>
<proteinExistence type="inferred from homology"/>
<dbReference type="GO" id="GO:0005730">
    <property type="term" value="C:nucleolus"/>
    <property type="evidence" value="ECO:0007669"/>
    <property type="project" value="TreeGrafter"/>
</dbReference>
<dbReference type="AlphaFoldDB" id="A0AAJ0BHV0"/>
<keyword evidence="2 3" id="KW-0175">Coiled coil</keyword>
<protein>
    <recommendedName>
        <fullName evidence="7">SPT2 chromatin protein</fullName>
    </recommendedName>
</protein>
<dbReference type="Pfam" id="PF08243">
    <property type="entry name" value="SPT2"/>
    <property type="match status" value="1"/>
</dbReference>
<comment type="similarity">
    <text evidence="1">Belongs to the SPT2 family.</text>
</comment>
<dbReference type="SMART" id="SM00784">
    <property type="entry name" value="SPT2"/>
    <property type="match status" value="1"/>
</dbReference>
<accession>A0AAJ0BHV0</accession>
<dbReference type="Proteomes" id="UP001239445">
    <property type="component" value="Unassembled WGS sequence"/>
</dbReference>
<keyword evidence="6" id="KW-1185">Reference proteome</keyword>
<dbReference type="PANTHER" id="PTHR22691:SF8">
    <property type="entry name" value="PROTEIN SPT2 HOMOLOG"/>
    <property type="match status" value="1"/>
</dbReference>
<feature type="compositionally biased region" description="Low complexity" evidence="4">
    <location>
        <begin position="200"/>
        <end position="224"/>
    </location>
</feature>
<dbReference type="GO" id="GO:0042393">
    <property type="term" value="F:histone binding"/>
    <property type="evidence" value="ECO:0007669"/>
    <property type="project" value="TreeGrafter"/>
</dbReference>
<evidence type="ECO:0000313" key="5">
    <source>
        <dbReference type="EMBL" id="KAK1758200.1"/>
    </source>
</evidence>
<feature type="compositionally biased region" description="Low complexity" evidence="4">
    <location>
        <begin position="242"/>
        <end position="253"/>
    </location>
</feature>
<dbReference type="GO" id="GO:0006360">
    <property type="term" value="P:transcription by RNA polymerase I"/>
    <property type="evidence" value="ECO:0007669"/>
    <property type="project" value="TreeGrafter"/>
</dbReference>
<comment type="caution">
    <text evidence="5">The sequence shown here is derived from an EMBL/GenBank/DDBJ whole genome shotgun (WGS) entry which is preliminary data.</text>
</comment>
<feature type="region of interest" description="Disordered" evidence="4">
    <location>
        <begin position="1"/>
        <end position="144"/>
    </location>
</feature>
<feature type="compositionally biased region" description="Acidic residues" evidence="4">
    <location>
        <begin position="292"/>
        <end position="310"/>
    </location>
</feature>
<evidence type="ECO:0000313" key="6">
    <source>
        <dbReference type="Proteomes" id="UP001239445"/>
    </source>
</evidence>
<feature type="compositionally biased region" description="Acidic residues" evidence="4">
    <location>
        <begin position="324"/>
        <end position="343"/>
    </location>
</feature>
<feature type="compositionally biased region" description="Basic and acidic residues" evidence="4">
    <location>
        <begin position="160"/>
        <end position="186"/>
    </location>
</feature>
<evidence type="ECO:0008006" key="7">
    <source>
        <dbReference type="Google" id="ProtNLM"/>
    </source>
</evidence>
<dbReference type="GO" id="GO:0006334">
    <property type="term" value="P:nucleosome assembly"/>
    <property type="evidence" value="ECO:0007669"/>
    <property type="project" value="TreeGrafter"/>
</dbReference>
<sequence length="381" mass="40785">MPLSDILASIEGDKPLPSPVTSARPDLPPAKRKATDELRPTPASKVGRSDLGSTASSRANGESSRPSPHAADRASNPKAKPALNPQTSKTPSTTLARNGVKPSSADKPLSATRPLPTRPLDSRPVNTDSGSQSGQKKKGSYAEILARAKANQELRESFGKIQHKAVEKKPLTMKERKQLKAEEARQAKLSSRKQGDSKYAGTASAARGAAAGSSQRAGLASKSAGAKDKSAPTPEVKKVKKAALATTGYAGTARPSTVAPKPGAAAGSKREADRDRPRYRGPLAGPRRKREDEDDDLDDFIDYDEDEDEGGYGGHGGYGRPEYDSAEDESDMEAGLTDLEEEEARTAKLARLEDEREQRVLERLKAEKERKKRSLVQGTSR</sequence>